<dbReference type="EMBL" id="UGTM01000001">
    <property type="protein sequence ID" value="SUB87947.1"/>
    <property type="molecule type" value="Genomic_DNA"/>
</dbReference>
<evidence type="ECO:0000313" key="1">
    <source>
        <dbReference type="EMBL" id="SUB87947.1"/>
    </source>
</evidence>
<reference evidence="1 2" key="1">
    <citation type="submission" date="2018-06" db="EMBL/GenBank/DDBJ databases">
        <authorList>
            <consortium name="Pathogen Informatics"/>
            <person name="Doyle S."/>
        </authorList>
    </citation>
    <scope>NUCLEOTIDE SEQUENCE [LARGE SCALE GENOMIC DNA]</scope>
    <source>
        <strain evidence="1 2">NCTC13067</strain>
    </source>
</reference>
<organism evidence="1 2">
    <name type="scientific">Prevotella denticola</name>
    <dbReference type="NCBI Taxonomy" id="28129"/>
    <lineage>
        <taxon>Bacteria</taxon>
        <taxon>Pseudomonadati</taxon>
        <taxon>Bacteroidota</taxon>
        <taxon>Bacteroidia</taxon>
        <taxon>Bacteroidales</taxon>
        <taxon>Prevotellaceae</taxon>
        <taxon>Prevotella</taxon>
    </lineage>
</organism>
<protein>
    <submittedName>
        <fullName evidence="1">Uncharacterized protein</fullName>
    </submittedName>
</protein>
<evidence type="ECO:0000313" key="2">
    <source>
        <dbReference type="Proteomes" id="UP000255469"/>
    </source>
</evidence>
<proteinExistence type="predicted"/>
<dbReference type="AlphaFoldDB" id="A0A379E5E9"/>
<accession>A0A379E5E9</accession>
<dbReference type="Proteomes" id="UP000255469">
    <property type="component" value="Unassembled WGS sequence"/>
</dbReference>
<gene>
    <name evidence="1" type="ORF">NCTC13067_01628</name>
</gene>
<sequence>MKRAISNSVTGADMALFISFKNCQTPGFQARPRPTNPSLSELTLYASSFFRTPCRISGQSPFPARFSTFPK</sequence>
<name>A0A379E5E9_9BACT</name>